<dbReference type="EMBL" id="AVOT02064442">
    <property type="protein sequence ID" value="MBW0556843.1"/>
    <property type="molecule type" value="Genomic_DNA"/>
</dbReference>
<evidence type="ECO:0000313" key="2">
    <source>
        <dbReference type="EMBL" id="MBW0556843.1"/>
    </source>
</evidence>
<accession>A0A9Q3J771</accession>
<dbReference type="AlphaFoldDB" id="A0A9Q3J771"/>
<dbReference type="OrthoDB" id="10253254at2759"/>
<comment type="caution">
    <text evidence="2">The sequence shown here is derived from an EMBL/GenBank/DDBJ whole genome shotgun (WGS) entry which is preliminary data.</text>
</comment>
<feature type="region of interest" description="Disordered" evidence="1">
    <location>
        <begin position="74"/>
        <end position="95"/>
    </location>
</feature>
<dbReference type="Proteomes" id="UP000765509">
    <property type="component" value="Unassembled WGS sequence"/>
</dbReference>
<evidence type="ECO:0000256" key="1">
    <source>
        <dbReference type="SAM" id="MobiDB-lite"/>
    </source>
</evidence>
<name>A0A9Q3J771_9BASI</name>
<gene>
    <name evidence="2" type="ORF">O181_096558</name>
</gene>
<sequence>MSSPQAQQWTSTSPASHHMLLSTLTQAAKHQVIESNCTKAIMDAKALPKAKVRLLLDDSSEEAKVEFEGVKKEKGTLKNKGEDSKHGWESDEDDRAAKRRLKAKVCDNTKQRGLQDCYPKAQERIAIDDGYNGYMIPQDYLTDQGRLDKKIKHDASKKLYEESKQPAEAFVTDVDRYEEIQTQNGPTKLGQMDCQAQVAYYELLLDESATIAFLMDQDGRIGGTLSANYVAVMAPFDAAER</sequence>
<keyword evidence="3" id="KW-1185">Reference proteome</keyword>
<evidence type="ECO:0000313" key="3">
    <source>
        <dbReference type="Proteomes" id="UP000765509"/>
    </source>
</evidence>
<feature type="compositionally biased region" description="Basic and acidic residues" evidence="1">
    <location>
        <begin position="74"/>
        <end position="89"/>
    </location>
</feature>
<organism evidence="2 3">
    <name type="scientific">Austropuccinia psidii MF-1</name>
    <dbReference type="NCBI Taxonomy" id="1389203"/>
    <lineage>
        <taxon>Eukaryota</taxon>
        <taxon>Fungi</taxon>
        <taxon>Dikarya</taxon>
        <taxon>Basidiomycota</taxon>
        <taxon>Pucciniomycotina</taxon>
        <taxon>Pucciniomycetes</taxon>
        <taxon>Pucciniales</taxon>
        <taxon>Sphaerophragmiaceae</taxon>
        <taxon>Austropuccinia</taxon>
    </lineage>
</organism>
<reference evidence="2" key="1">
    <citation type="submission" date="2021-03" db="EMBL/GenBank/DDBJ databases">
        <title>Draft genome sequence of rust myrtle Austropuccinia psidii MF-1, a brazilian biotype.</title>
        <authorList>
            <person name="Quecine M.C."/>
            <person name="Pachon D.M.R."/>
            <person name="Bonatelli M.L."/>
            <person name="Correr F.H."/>
            <person name="Franceschini L.M."/>
            <person name="Leite T.F."/>
            <person name="Margarido G.R.A."/>
            <person name="Almeida C.A."/>
            <person name="Ferrarezi J.A."/>
            <person name="Labate C.A."/>
        </authorList>
    </citation>
    <scope>NUCLEOTIDE SEQUENCE</scope>
    <source>
        <strain evidence="2">MF-1</strain>
    </source>
</reference>
<proteinExistence type="predicted"/>
<protein>
    <submittedName>
        <fullName evidence="2">Uncharacterized protein</fullName>
    </submittedName>
</protein>